<accession>K6WFK0</accession>
<sequence length="91" mass="9583">MAITLSTHCARQHVRPAARALAGPPARRSRLQQVRRLLVPVAVLLYLVALPGIILVGADGAAHAFAILAAVAATISLIGIGCAERTRVSRW</sequence>
<feature type="transmembrane region" description="Helical" evidence="1">
    <location>
        <begin position="64"/>
        <end position="83"/>
    </location>
</feature>
<evidence type="ECO:0000313" key="3">
    <source>
        <dbReference type="Proteomes" id="UP000008366"/>
    </source>
</evidence>
<dbReference type="RefSeq" id="WP_006594607.1">
    <property type="nucleotide sequence ID" value="NZ_BAHD01000098.1"/>
</dbReference>
<feature type="transmembrane region" description="Helical" evidence="1">
    <location>
        <begin position="37"/>
        <end position="58"/>
    </location>
</feature>
<evidence type="ECO:0000256" key="1">
    <source>
        <dbReference type="SAM" id="Phobius"/>
    </source>
</evidence>
<proteinExistence type="predicted"/>
<keyword evidence="1" id="KW-0812">Transmembrane</keyword>
<dbReference type="EMBL" id="BAHD01000098">
    <property type="protein sequence ID" value="GAB98075.1"/>
    <property type="molecule type" value="Genomic_DNA"/>
</dbReference>
<keyword evidence="3" id="KW-1185">Reference proteome</keyword>
<keyword evidence="1" id="KW-0472">Membrane</keyword>
<dbReference type="AlphaFoldDB" id="K6WFK0"/>
<dbReference type="Proteomes" id="UP000008366">
    <property type="component" value="Unassembled WGS sequence"/>
</dbReference>
<reference evidence="2 3" key="1">
    <citation type="submission" date="2012-08" db="EMBL/GenBank/DDBJ databases">
        <title>Whole genome shotgun sequence of Kineosphaera limosa NBRC 100340.</title>
        <authorList>
            <person name="Yoshida I."/>
            <person name="Isaki S."/>
            <person name="Hosoyama A."/>
            <person name="Tsuchikane K."/>
            <person name="Katsumata H."/>
            <person name="Ando Y."/>
            <person name="Ohji S."/>
            <person name="Hamada M."/>
            <person name="Tamura T."/>
            <person name="Yamazoe A."/>
            <person name="Yamazaki S."/>
            <person name="Fujita N."/>
        </authorList>
    </citation>
    <scope>NUCLEOTIDE SEQUENCE [LARGE SCALE GENOMIC DNA]</scope>
    <source>
        <strain evidence="2 3">NBRC 100340</strain>
    </source>
</reference>
<organism evidence="2 3">
    <name type="scientific">Kineosphaera limosa NBRC 100340</name>
    <dbReference type="NCBI Taxonomy" id="1184609"/>
    <lineage>
        <taxon>Bacteria</taxon>
        <taxon>Bacillati</taxon>
        <taxon>Actinomycetota</taxon>
        <taxon>Actinomycetes</taxon>
        <taxon>Micrococcales</taxon>
        <taxon>Dermatophilaceae</taxon>
        <taxon>Kineosphaera</taxon>
    </lineage>
</organism>
<name>K6WFK0_9MICO</name>
<evidence type="ECO:0000313" key="2">
    <source>
        <dbReference type="EMBL" id="GAB98075.1"/>
    </source>
</evidence>
<gene>
    <name evidence="2" type="ORF">KILIM_098_00140</name>
</gene>
<keyword evidence="1" id="KW-1133">Transmembrane helix</keyword>
<protein>
    <submittedName>
        <fullName evidence="2">Uncharacterized protein</fullName>
    </submittedName>
</protein>
<comment type="caution">
    <text evidence="2">The sequence shown here is derived from an EMBL/GenBank/DDBJ whole genome shotgun (WGS) entry which is preliminary data.</text>
</comment>